<dbReference type="Proteomes" id="UP000324091">
    <property type="component" value="Chromosome 8"/>
</dbReference>
<protein>
    <submittedName>
        <fullName evidence="2">Uncharacterized protein</fullName>
    </submittedName>
</protein>
<dbReference type="AlphaFoldDB" id="A0A5C6MP40"/>
<feature type="compositionally biased region" description="Low complexity" evidence="1">
    <location>
        <begin position="534"/>
        <end position="547"/>
    </location>
</feature>
<dbReference type="EMBL" id="RHFK02000021">
    <property type="protein sequence ID" value="TWW56896.1"/>
    <property type="molecule type" value="Genomic_DNA"/>
</dbReference>
<feature type="compositionally biased region" description="Low complexity" evidence="1">
    <location>
        <begin position="77"/>
        <end position="109"/>
    </location>
</feature>
<feature type="compositionally biased region" description="Basic and acidic residues" evidence="1">
    <location>
        <begin position="514"/>
        <end position="530"/>
    </location>
</feature>
<keyword evidence="3" id="KW-1185">Reference proteome</keyword>
<comment type="caution">
    <text evidence="2">The sequence shown here is derived from an EMBL/GenBank/DDBJ whole genome shotgun (WGS) entry which is preliminary data.</text>
</comment>
<evidence type="ECO:0000256" key="1">
    <source>
        <dbReference type="SAM" id="MobiDB-lite"/>
    </source>
</evidence>
<sequence>MSHLEQSFLDDAILEVLPELPAVDRNILKDHLESIGVEIYDDLRFVTEADLMKALKPVQARKVLSVWKQKYLTPEKSSPSSVEASSTHSLSLHTVSPQSSSSTSSGSPGLDTQWDDNFEIPWSKFPEELIHSLELGRRPSPRLRRQMVRIVVAEMMGKCRHVGERHATDVAKKMVAKYPKSLQDIIEGDIIGTGYYSIVKQLQNRIENEKRTTTTTKIRKRKHWDDDSDTDVVPLEERAAMQDTYGCINWNVKFLPIGETQVGQQQKMEKLQNMYQHSDANSKEVTCLMKSTFYTQRQHVNQGKSINCLREEWPFLFDELGMIVHFKELTDIDIKETLTHNLDLKGKRLLNYLTTVCVHKSKRFHQTYARLQRMRGQQSGCSEDVKEMLLLLLSYFDEKEESMFFHVDDTCLAEEVELGQVPLTPTIIVCGQSCYSSTRYMLSLDRNLVNTNISSFISALWLMFGSYYCFNIHYPSELASTLEFLQRLKNDTVLPTELEDEEEDEGEEYEDAEVLYRERAPLRRQNEVHRGSKSRSSSTSSTSSDTSVGGADTPVIQSDDEEVHADTLLLTSVPRTRDEETEEEEEEERCLVTKS</sequence>
<dbReference type="PANTHER" id="PTHR31025:SF30">
    <property type="entry name" value="SI:DKEY-15H8.17"/>
    <property type="match status" value="1"/>
</dbReference>
<feature type="compositionally biased region" description="Acidic residues" evidence="1">
    <location>
        <begin position="579"/>
        <end position="588"/>
    </location>
</feature>
<reference evidence="2 3" key="1">
    <citation type="submission" date="2019-04" db="EMBL/GenBank/DDBJ databases">
        <title>Chromosome genome assembly for Takifugu flavidus.</title>
        <authorList>
            <person name="Xiao S."/>
        </authorList>
    </citation>
    <scope>NUCLEOTIDE SEQUENCE [LARGE SCALE GENOMIC DNA]</scope>
    <source>
        <strain evidence="2">HTHZ2018</strain>
        <tissue evidence="2">Muscle</tissue>
    </source>
</reference>
<evidence type="ECO:0000313" key="3">
    <source>
        <dbReference type="Proteomes" id="UP000324091"/>
    </source>
</evidence>
<proteinExistence type="predicted"/>
<gene>
    <name evidence="2" type="ORF">D4764_08G0008830</name>
</gene>
<accession>A0A5C6MP40</accession>
<feature type="compositionally biased region" description="Acidic residues" evidence="1">
    <location>
        <begin position="497"/>
        <end position="513"/>
    </location>
</feature>
<name>A0A5C6MP40_9TELE</name>
<organism evidence="2 3">
    <name type="scientific">Takifugu flavidus</name>
    <name type="common">sansaifugu</name>
    <dbReference type="NCBI Taxonomy" id="433684"/>
    <lineage>
        <taxon>Eukaryota</taxon>
        <taxon>Metazoa</taxon>
        <taxon>Chordata</taxon>
        <taxon>Craniata</taxon>
        <taxon>Vertebrata</taxon>
        <taxon>Euteleostomi</taxon>
        <taxon>Actinopterygii</taxon>
        <taxon>Neopterygii</taxon>
        <taxon>Teleostei</taxon>
        <taxon>Neoteleostei</taxon>
        <taxon>Acanthomorphata</taxon>
        <taxon>Eupercaria</taxon>
        <taxon>Tetraodontiformes</taxon>
        <taxon>Tetradontoidea</taxon>
        <taxon>Tetraodontidae</taxon>
        <taxon>Takifugu</taxon>
    </lineage>
</organism>
<feature type="region of interest" description="Disordered" evidence="1">
    <location>
        <begin position="76"/>
        <end position="110"/>
    </location>
</feature>
<evidence type="ECO:0000313" key="2">
    <source>
        <dbReference type="EMBL" id="TWW56896.1"/>
    </source>
</evidence>
<dbReference type="PANTHER" id="PTHR31025">
    <property type="entry name" value="SI:CH211-196P9.1-RELATED"/>
    <property type="match status" value="1"/>
</dbReference>
<feature type="region of interest" description="Disordered" evidence="1">
    <location>
        <begin position="495"/>
        <end position="595"/>
    </location>
</feature>